<protein>
    <submittedName>
        <fullName evidence="2">Uncharacterized protein</fullName>
    </submittedName>
</protein>
<dbReference type="EMBL" id="QTUC01000001">
    <property type="protein sequence ID" value="REF36407.1"/>
    <property type="molecule type" value="Genomic_DNA"/>
</dbReference>
<dbReference type="Proteomes" id="UP000256485">
    <property type="component" value="Unassembled WGS sequence"/>
</dbReference>
<gene>
    <name evidence="2" type="ORF">DFJ64_1815</name>
</gene>
<evidence type="ECO:0000313" key="3">
    <source>
        <dbReference type="Proteomes" id="UP000256485"/>
    </source>
</evidence>
<proteinExistence type="predicted"/>
<reference evidence="2 3" key="1">
    <citation type="submission" date="2018-08" db="EMBL/GenBank/DDBJ databases">
        <title>Sequencing the genomes of 1000 actinobacteria strains.</title>
        <authorList>
            <person name="Klenk H.-P."/>
        </authorList>
    </citation>
    <scope>NUCLEOTIDE SEQUENCE [LARGE SCALE GENOMIC DNA]</scope>
    <source>
        <strain evidence="2 3">DSM 22891</strain>
    </source>
</reference>
<feature type="compositionally biased region" description="Basic and acidic residues" evidence="1">
    <location>
        <begin position="41"/>
        <end position="52"/>
    </location>
</feature>
<evidence type="ECO:0000256" key="1">
    <source>
        <dbReference type="SAM" id="MobiDB-lite"/>
    </source>
</evidence>
<sequence>MITNASLTARLSRDIAAERSPSVINSANVANGMRLTGERYQALDRRRGEVSRSPETSEPTT</sequence>
<keyword evidence="3" id="KW-1185">Reference proteome</keyword>
<organism evidence="2 3">
    <name type="scientific">Thermasporomyces composti</name>
    <dbReference type="NCBI Taxonomy" id="696763"/>
    <lineage>
        <taxon>Bacteria</taxon>
        <taxon>Bacillati</taxon>
        <taxon>Actinomycetota</taxon>
        <taxon>Actinomycetes</taxon>
        <taxon>Propionibacteriales</taxon>
        <taxon>Nocardioidaceae</taxon>
        <taxon>Thermasporomyces</taxon>
    </lineage>
</organism>
<comment type="caution">
    <text evidence="2">The sequence shown here is derived from an EMBL/GenBank/DDBJ whole genome shotgun (WGS) entry which is preliminary data.</text>
</comment>
<dbReference type="AlphaFoldDB" id="A0A3D9V4H0"/>
<name>A0A3D9V4H0_THECX</name>
<feature type="region of interest" description="Disordered" evidence="1">
    <location>
        <begin position="36"/>
        <end position="61"/>
    </location>
</feature>
<accession>A0A3D9V4H0</accession>
<evidence type="ECO:0000313" key="2">
    <source>
        <dbReference type="EMBL" id="REF36407.1"/>
    </source>
</evidence>